<dbReference type="PANTHER" id="PTHR10231">
    <property type="entry name" value="NUCLEOTIDE-SUGAR TRANSMEMBRANE TRANSPORTER"/>
    <property type="match status" value="1"/>
</dbReference>
<organism evidence="11 12">
    <name type="scientific">Magallana gigas</name>
    <name type="common">Pacific oyster</name>
    <name type="synonym">Crassostrea gigas</name>
    <dbReference type="NCBI Taxonomy" id="29159"/>
    <lineage>
        <taxon>Eukaryota</taxon>
        <taxon>Metazoa</taxon>
        <taxon>Spiralia</taxon>
        <taxon>Lophotrochozoa</taxon>
        <taxon>Mollusca</taxon>
        <taxon>Bivalvia</taxon>
        <taxon>Autobranchia</taxon>
        <taxon>Pteriomorphia</taxon>
        <taxon>Ostreida</taxon>
        <taxon>Ostreoidea</taxon>
        <taxon>Ostreidae</taxon>
        <taxon>Magallana</taxon>
    </lineage>
</organism>
<dbReference type="NCBIfam" id="TIGR00803">
    <property type="entry name" value="nst"/>
    <property type="match status" value="1"/>
</dbReference>
<feature type="transmembrane region" description="Helical" evidence="10">
    <location>
        <begin position="309"/>
        <end position="329"/>
    </location>
</feature>
<feature type="transmembrane region" description="Helical" evidence="10">
    <location>
        <begin position="245"/>
        <end position="262"/>
    </location>
</feature>
<feature type="transmembrane region" description="Helical" evidence="10">
    <location>
        <begin position="179"/>
        <end position="195"/>
    </location>
</feature>
<dbReference type="GO" id="GO:0015165">
    <property type="term" value="F:pyrimidine nucleotide-sugar transmembrane transporter activity"/>
    <property type="evidence" value="ECO:0007669"/>
    <property type="project" value="InterPro"/>
</dbReference>
<dbReference type="InterPro" id="IPR037185">
    <property type="entry name" value="EmrE-like"/>
</dbReference>
<feature type="region of interest" description="Disordered" evidence="9">
    <location>
        <begin position="1"/>
        <end position="38"/>
    </location>
</feature>
<keyword evidence="7" id="KW-0333">Golgi apparatus</keyword>
<comment type="similarity">
    <text evidence="2">Belongs to the nucleotide-sugar transporter family. SLC35A subfamily.</text>
</comment>
<dbReference type="Proteomes" id="UP000005408">
    <property type="component" value="Unassembled WGS sequence"/>
</dbReference>
<dbReference type="GeneID" id="105322375"/>
<feature type="transmembrane region" description="Helical" evidence="10">
    <location>
        <begin position="215"/>
        <end position="233"/>
    </location>
</feature>
<dbReference type="OrthoDB" id="408493at2759"/>
<feature type="transmembrane region" description="Helical" evidence="10">
    <location>
        <begin position="282"/>
        <end position="302"/>
    </location>
</feature>
<proteinExistence type="inferred from homology"/>
<keyword evidence="8 10" id="KW-0472">Membrane</keyword>
<evidence type="ECO:0000256" key="4">
    <source>
        <dbReference type="ARBA" id="ARBA00022597"/>
    </source>
</evidence>
<comment type="subcellular location">
    <subcellularLocation>
        <location evidence="1">Golgi apparatus membrane</location>
        <topology evidence="1">Multi-pass membrane protein</topology>
    </subcellularLocation>
</comment>
<dbReference type="PIRSF" id="PIRSF005799">
    <property type="entry name" value="UDP-gal_transpt"/>
    <property type="match status" value="1"/>
</dbReference>
<dbReference type="SUPFAM" id="SSF103481">
    <property type="entry name" value="Multidrug resistance efflux transporter EmrE"/>
    <property type="match status" value="1"/>
</dbReference>
<dbReference type="KEGG" id="crg:105322375"/>
<feature type="compositionally biased region" description="Polar residues" evidence="9">
    <location>
        <begin position="1"/>
        <end position="11"/>
    </location>
</feature>
<dbReference type="EnsemblMetazoa" id="G29297.2">
    <property type="protein sequence ID" value="G29297.2:cds"/>
    <property type="gene ID" value="G29297"/>
</dbReference>
<dbReference type="RefSeq" id="XP_034305918.1">
    <property type="nucleotide sequence ID" value="XM_034450027.2"/>
</dbReference>
<evidence type="ECO:0000256" key="9">
    <source>
        <dbReference type="SAM" id="MobiDB-lite"/>
    </source>
</evidence>
<dbReference type="FunFam" id="1.10.3730.20:FF:000037">
    <property type="entry name" value="Nucleotide Sugar TransPorter family"/>
    <property type="match status" value="1"/>
</dbReference>
<evidence type="ECO:0000256" key="8">
    <source>
        <dbReference type="ARBA" id="ARBA00023136"/>
    </source>
</evidence>
<protein>
    <recommendedName>
        <fullName evidence="13">UDP-N-acetylglucosamine transporter</fullName>
    </recommendedName>
</protein>
<feature type="transmembrane region" description="Helical" evidence="10">
    <location>
        <begin position="335"/>
        <end position="352"/>
    </location>
</feature>
<reference evidence="11" key="1">
    <citation type="submission" date="2022-08" db="UniProtKB">
        <authorList>
            <consortium name="EnsemblMetazoa"/>
        </authorList>
    </citation>
    <scope>IDENTIFICATION</scope>
    <source>
        <strain evidence="11">05x7-T-G4-1.051#20</strain>
    </source>
</reference>
<evidence type="ECO:0000313" key="12">
    <source>
        <dbReference type="Proteomes" id="UP000005408"/>
    </source>
</evidence>
<sequence>MINRESGSLEQNSHEERNLLETPDSATDSTSEETADDTGQCMTRTMLKQLSLVLLTLQNALLILVMRYTRTRKGDMYFATTAVVLSEGLKVLTSLMILAAQEGTFIKLMCYLRDNIWRQPLDCLKVSVPAFIYTLQNNLLYIALSNLDAATFQVSYQLKILTTALFSVLMLKKKLSPQQWSSLVILFVGVALVQFRPEDSKSSKTATTDQRPSVGLFAVILSCFMSGFAGVYFEKILKGTKQSLWLRNVQLGSMSVIIGLITMEIKDGPKIQERGFFFGYDYVVWIVIVFQSLGGLLVAVVVKYADNILKGFATSAAIVLSCIASIYLFDFKLSFPFTTGAFLVIISVYIYSKFVPENSLPQVNVGKEKSPSRLM</sequence>
<evidence type="ECO:0000256" key="2">
    <source>
        <dbReference type="ARBA" id="ARBA00009976"/>
    </source>
</evidence>
<feature type="transmembrane region" description="Helical" evidence="10">
    <location>
        <begin position="76"/>
        <end position="99"/>
    </location>
</feature>
<keyword evidence="5 10" id="KW-0812">Transmembrane</keyword>
<evidence type="ECO:0000256" key="3">
    <source>
        <dbReference type="ARBA" id="ARBA00022448"/>
    </source>
</evidence>
<evidence type="ECO:0008006" key="13">
    <source>
        <dbReference type="Google" id="ProtNLM"/>
    </source>
</evidence>
<dbReference type="AlphaFoldDB" id="A0A8W8LQT3"/>
<evidence type="ECO:0000256" key="7">
    <source>
        <dbReference type="ARBA" id="ARBA00023034"/>
    </source>
</evidence>
<keyword evidence="3" id="KW-0813">Transport</keyword>
<dbReference type="EnsemblMetazoa" id="G29297.1">
    <property type="protein sequence ID" value="G29297.1:cds"/>
    <property type="gene ID" value="G29297"/>
</dbReference>
<dbReference type="EnsemblMetazoa" id="G29297.3">
    <property type="protein sequence ID" value="G29297.3:cds"/>
    <property type="gene ID" value="G29297"/>
</dbReference>
<keyword evidence="4" id="KW-0762">Sugar transport</keyword>
<dbReference type="Pfam" id="PF04142">
    <property type="entry name" value="Nuc_sug_transp"/>
    <property type="match status" value="1"/>
</dbReference>
<evidence type="ECO:0000256" key="1">
    <source>
        <dbReference type="ARBA" id="ARBA00004653"/>
    </source>
</evidence>
<accession>A0A8W8LQT3</accession>
<dbReference type="GO" id="GO:0000139">
    <property type="term" value="C:Golgi membrane"/>
    <property type="evidence" value="ECO:0007669"/>
    <property type="project" value="UniProtKB-SubCell"/>
</dbReference>
<keyword evidence="12" id="KW-1185">Reference proteome</keyword>
<dbReference type="InterPro" id="IPR007271">
    <property type="entry name" value="Nuc_sug_transpt"/>
</dbReference>
<evidence type="ECO:0000256" key="5">
    <source>
        <dbReference type="ARBA" id="ARBA00022692"/>
    </source>
</evidence>
<evidence type="ECO:0000313" key="11">
    <source>
        <dbReference type="EnsemblMetazoa" id="G29297.1:cds"/>
    </source>
</evidence>
<name>A0A8W8LQT3_MAGGI</name>
<evidence type="ECO:0000256" key="10">
    <source>
        <dbReference type="SAM" id="Phobius"/>
    </source>
</evidence>
<feature type="transmembrane region" description="Helical" evidence="10">
    <location>
        <begin position="50"/>
        <end position="70"/>
    </location>
</feature>
<evidence type="ECO:0000256" key="6">
    <source>
        <dbReference type="ARBA" id="ARBA00022989"/>
    </source>
</evidence>
<keyword evidence="6 10" id="KW-1133">Transmembrane helix</keyword>
<dbReference type="OMA" id="KNYAQGM"/>
<dbReference type="Gene3D" id="1.10.3730.20">
    <property type="match status" value="1"/>
</dbReference>